<dbReference type="CDD" id="cd02857">
    <property type="entry name" value="E_set_CDase_PDE_N"/>
    <property type="match status" value="1"/>
</dbReference>
<dbReference type="InterPro" id="IPR004185">
    <property type="entry name" value="Glyco_hydro_13_lg-like_dom"/>
</dbReference>
<dbReference type="PANTHER" id="PTHR10357:SF210">
    <property type="entry name" value="MALTODEXTRIN GLUCOSIDASE"/>
    <property type="match status" value="1"/>
</dbReference>
<dbReference type="PANTHER" id="PTHR10357">
    <property type="entry name" value="ALPHA-AMYLASE FAMILY MEMBER"/>
    <property type="match status" value="1"/>
</dbReference>
<dbReference type="SMART" id="SM00642">
    <property type="entry name" value="Aamy"/>
    <property type="match status" value="1"/>
</dbReference>
<protein>
    <submittedName>
        <fullName evidence="5">Glycosidase</fullName>
    </submittedName>
</protein>
<dbReference type="Gene3D" id="2.60.40.1180">
    <property type="entry name" value="Golgi alpha-mannosidase II"/>
    <property type="match status" value="1"/>
</dbReference>
<name>A0ABT9Y2N0_9BACI</name>
<evidence type="ECO:0000256" key="3">
    <source>
        <dbReference type="ARBA" id="ARBA00023295"/>
    </source>
</evidence>
<dbReference type="Proteomes" id="UP001224122">
    <property type="component" value="Unassembled WGS sequence"/>
</dbReference>
<dbReference type="RefSeq" id="WP_370876295.1">
    <property type="nucleotide sequence ID" value="NZ_JAUSTW010000016.1"/>
</dbReference>
<dbReference type="InterPro" id="IPR045857">
    <property type="entry name" value="O16G_dom_2"/>
</dbReference>
<evidence type="ECO:0000256" key="2">
    <source>
        <dbReference type="ARBA" id="ARBA00022801"/>
    </source>
</evidence>
<dbReference type="SUPFAM" id="SSF51011">
    <property type="entry name" value="Glycosyl hydrolase domain"/>
    <property type="match status" value="1"/>
</dbReference>
<sequence>MLKEAIYHRPKNNFAYAYNKETLHLRLRTKRNDVEKVYLISGDPYSWGQTKEGVACWKPWEKIEMTKKGRTDLFDYWEAAIEPKFRRLKYGFELLCGENKLVYTEKGFWDNAPLDDNSTYFTFPFLNEEDVFQIPAWVKDTVWYQIFPERFANGNRLNDPEGTLTWGSLEPTPTNFFGGDFEGVIQHIDYLVQLGITGIYFTPIFKAYSNHKYDTIDYMEIDPQFGDKETFKRLVQVCHEKGIKVMLDAVFNHSGFYFPQFQDVLENGEKSKYKDWFYIHDFPVQTKPIPNYDTFAFTYAMPKLNTGHPEVRAYLLEVGRYWVREFDIDGWRLDVANEVSHDFWREFRKEVKAVKPDLYILGEIWHDSMPWLQGDQFDAVMNYPYTNAAIQFFAQGKINAEEFVSKTTEALLMYPENVTEVAFNLLGSHDTPRIASVCNENTMKVKQLFTFLLSSSGSPCIYYGDEIGMTGDMDPGCRKCMIWEEDKQDQDLLEFVSKLIKLRKENQAFGNKGTFQILSANNETNHVMYTKTYQGQTIVFVYNNSNTRIRVDIPFNLKGKRVLNLLTGDYFIPEKVELDVVILPFDLVILSFN</sequence>
<dbReference type="InterPro" id="IPR013780">
    <property type="entry name" value="Glyco_hydro_b"/>
</dbReference>
<dbReference type="InterPro" id="IPR013783">
    <property type="entry name" value="Ig-like_fold"/>
</dbReference>
<evidence type="ECO:0000313" key="5">
    <source>
        <dbReference type="EMBL" id="MDQ0202067.1"/>
    </source>
</evidence>
<dbReference type="SUPFAM" id="SSF51445">
    <property type="entry name" value="(Trans)glycosidases"/>
    <property type="match status" value="1"/>
</dbReference>
<accession>A0ABT9Y2N0</accession>
<evidence type="ECO:0000313" key="6">
    <source>
        <dbReference type="Proteomes" id="UP001224122"/>
    </source>
</evidence>
<evidence type="ECO:0000259" key="4">
    <source>
        <dbReference type="SMART" id="SM00642"/>
    </source>
</evidence>
<dbReference type="Gene3D" id="3.20.20.80">
    <property type="entry name" value="Glycosidases"/>
    <property type="match status" value="1"/>
</dbReference>
<dbReference type="Gene3D" id="3.90.400.10">
    <property type="entry name" value="Oligo-1,6-glucosidase, Domain 2"/>
    <property type="match status" value="1"/>
</dbReference>
<keyword evidence="3 5" id="KW-0326">Glycosidase</keyword>
<keyword evidence="6" id="KW-1185">Reference proteome</keyword>
<dbReference type="EMBL" id="JAUSTW010000016">
    <property type="protein sequence ID" value="MDQ0202067.1"/>
    <property type="molecule type" value="Genomic_DNA"/>
</dbReference>
<dbReference type="CDD" id="cd11338">
    <property type="entry name" value="AmyAc_CMD"/>
    <property type="match status" value="1"/>
</dbReference>
<feature type="domain" description="Glycosyl hydrolase family 13 catalytic" evidence="4">
    <location>
        <begin position="145"/>
        <end position="503"/>
    </location>
</feature>
<dbReference type="Pfam" id="PF00128">
    <property type="entry name" value="Alpha-amylase"/>
    <property type="match status" value="1"/>
</dbReference>
<dbReference type="InterPro" id="IPR017853">
    <property type="entry name" value="GH"/>
</dbReference>
<dbReference type="Pfam" id="PF16657">
    <property type="entry name" value="Malt_amylase_C"/>
    <property type="match status" value="1"/>
</dbReference>
<dbReference type="Gene3D" id="2.60.40.10">
    <property type="entry name" value="Immunoglobulins"/>
    <property type="match status" value="1"/>
</dbReference>
<organism evidence="5 6">
    <name type="scientific">Neobacillus ginsengisoli</name>
    <dbReference type="NCBI Taxonomy" id="904295"/>
    <lineage>
        <taxon>Bacteria</taxon>
        <taxon>Bacillati</taxon>
        <taxon>Bacillota</taxon>
        <taxon>Bacilli</taxon>
        <taxon>Bacillales</taxon>
        <taxon>Bacillaceae</taxon>
        <taxon>Neobacillus</taxon>
    </lineage>
</organism>
<comment type="similarity">
    <text evidence="1">Belongs to the glycosyl hydrolase 13 family.</text>
</comment>
<dbReference type="GO" id="GO:0016798">
    <property type="term" value="F:hydrolase activity, acting on glycosyl bonds"/>
    <property type="evidence" value="ECO:0007669"/>
    <property type="project" value="UniProtKB-KW"/>
</dbReference>
<dbReference type="InterPro" id="IPR006047">
    <property type="entry name" value="GH13_cat_dom"/>
</dbReference>
<gene>
    <name evidence="5" type="ORF">J2S10_005296</name>
</gene>
<evidence type="ECO:0000256" key="1">
    <source>
        <dbReference type="ARBA" id="ARBA00008061"/>
    </source>
</evidence>
<dbReference type="InterPro" id="IPR032091">
    <property type="entry name" value="Malt_amylase-like_C"/>
</dbReference>
<dbReference type="Pfam" id="PF02903">
    <property type="entry name" value="Alpha-amylase_N"/>
    <property type="match status" value="1"/>
</dbReference>
<reference evidence="5 6" key="1">
    <citation type="submission" date="2023-07" db="EMBL/GenBank/DDBJ databases">
        <title>Genomic Encyclopedia of Type Strains, Phase IV (KMG-IV): sequencing the most valuable type-strain genomes for metagenomic binning, comparative biology and taxonomic classification.</title>
        <authorList>
            <person name="Goeker M."/>
        </authorList>
    </citation>
    <scope>NUCLEOTIDE SEQUENCE [LARGE SCALE GENOMIC DNA]</scope>
    <source>
        <strain evidence="5 6">DSM 27594</strain>
    </source>
</reference>
<keyword evidence="2" id="KW-0378">Hydrolase</keyword>
<proteinExistence type="inferred from homology"/>
<comment type="caution">
    <text evidence="5">The sequence shown here is derived from an EMBL/GenBank/DDBJ whole genome shotgun (WGS) entry which is preliminary data.</text>
</comment>